<dbReference type="InParanoid" id="A0A286UQA5"/>
<dbReference type="SUPFAM" id="SSF48179">
    <property type="entry name" value="6-phosphogluconate dehydrogenase C-terminal domain-like"/>
    <property type="match status" value="1"/>
</dbReference>
<proteinExistence type="inferred from homology"/>
<dbReference type="GO" id="GO:0016491">
    <property type="term" value="F:oxidoreductase activity"/>
    <property type="evidence" value="ECO:0007669"/>
    <property type="project" value="InterPro"/>
</dbReference>
<dbReference type="InterPro" id="IPR002204">
    <property type="entry name" value="3-OH-isobutyrate_DH-rel_CS"/>
</dbReference>
<dbReference type="InterPro" id="IPR013328">
    <property type="entry name" value="6PGD_dom2"/>
</dbReference>
<protein>
    <submittedName>
        <fullName evidence="3">NAD(P)-binding protein</fullName>
    </submittedName>
</protein>
<comment type="similarity">
    <text evidence="1">Belongs to the HIBADH-related family. NP60 subfamily.</text>
</comment>
<dbReference type="PANTHER" id="PTHR43580:SF8">
    <property type="entry name" value="6-PHOSPHOGLUCONATE DEHYDROGENASE NADP-BINDING DOMAIN-CONTAINING PROTEIN-RELATED"/>
    <property type="match status" value="1"/>
</dbReference>
<dbReference type="EMBL" id="NBII01000002">
    <property type="protein sequence ID" value="PAV21776.1"/>
    <property type="molecule type" value="Genomic_DNA"/>
</dbReference>
<dbReference type="Gene3D" id="3.40.50.720">
    <property type="entry name" value="NAD(P)-binding Rossmann-like Domain"/>
    <property type="match status" value="1"/>
</dbReference>
<sequence>MEPNTSLNRLAATLHDIPYSRPSSPGVQSAPHQIGFLGLGAMGYFMARNLANHRNSHPQGAPPLLVYNRTREKAERLLKELGPNKIRIADNPEQLARECNVIITNLGNDTVVKSVYARFKEALNDDPHTSTKIFVETSTCYPTVAGELDSMISGFPHTHLITCPVFGRPSVADKAGLVLVMSGDYRSKKEVAYLLVPAIGRKVIDLGGNLEKAPTLKLIGNSIILGCMEVMSESLTLGEKTGVGAPAVLSLLRDLIPAPIVTGYADKMTHDLFDGKEGFAIEGGMKDATHMKNLASEYNAVMPTIDVAYRHMITARAIHEAQRASGSTDYEVLDWSALVAGPRVASGLDGFNSEKHIRVEKEE</sequence>
<dbReference type="InterPro" id="IPR051265">
    <property type="entry name" value="HIBADH-related_NP60_sf"/>
</dbReference>
<comment type="caution">
    <text evidence="3">The sequence shown here is derived from an EMBL/GenBank/DDBJ whole genome shotgun (WGS) entry which is preliminary data.</text>
</comment>
<gene>
    <name evidence="3" type="ORF">PNOK_0173300</name>
</gene>
<dbReference type="GO" id="GO:0050661">
    <property type="term" value="F:NADP binding"/>
    <property type="evidence" value="ECO:0007669"/>
    <property type="project" value="InterPro"/>
</dbReference>
<reference evidence="3 4" key="1">
    <citation type="journal article" date="2017" name="Mol. Ecol.">
        <title>Comparative and population genomic landscape of Phellinus noxius: A hypervariable fungus causing root rot in trees.</title>
        <authorList>
            <person name="Chung C.L."/>
            <person name="Lee T.J."/>
            <person name="Akiba M."/>
            <person name="Lee H.H."/>
            <person name="Kuo T.H."/>
            <person name="Liu D."/>
            <person name="Ke H.M."/>
            <person name="Yokoi T."/>
            <person name="Roa M.B."/>
            <person name="Lu M.J."/>
            <person name="Chang Y.Y."/>
            <person name="Ann P.J."/>
            <person name="Tsai J.N."/>
            <person name="Chen C.Y."/>
            <person name="Tzean S.S."/>
            <person name="Ota Y."/>
            <person name="Hattori T."/>
            <person name="Sahashi N."/>
            <person name="Liou R.F."/>
            <person name="Kikuchi T."/>
            <person name="Tsai I.J."/>
        </authorList>
    </citation>
    <scope>NUCLEOTIDE SEQUENCE [LARGE SCALE GENOMIC DNA]</scope>
    <source>
        <strain evidence="3 4">FFPRI411160</strain>
    </source>
</reference>
<dbReference type="Proteomes" id="UP000217199">
    <property type="component" value="Unassembled WGS sequence"/>
</dbReference>
<dbReference type="Gene3D" id="1.10.1040.10">
    <property type="entry name" value="N-(1-d-carboxylethyl)-l-norvaline Dehydrogenase, domain 2"/>
    <property type="match status" value="1"/>
</dbReference>
<dbReference type="InterPro" id="IPR036291">
    <property type="entry name" value="NAD(P)-bd_dom_sf"/>
</dbReference>
<keyword evidence="4" id="KW-1185">Reference proteome</keyword>
<accession>A0A286UQA5</accession>
<dbReference type="SUPFAM" id="SSF51735">
    <property type="entry name" value="NAD(P)-binding Rossmann-fold domains"/>
    <property type="match status" value="1"/>
</dbReference>
<dbReference type="STRING" id="2282107.A0A286UQA5"/>
<dbReference type="InterPro" id="IPR008927">
    <property type="entry name" value="6-PGluconate_DH-like_C_sf"/>
</dbReference>
<dbReference type="PROSITE" id="PS00895">
    <property type="entry name" value="3_HYDROXYISOBUT_DH"/>
    <property type="match status" value="1"/>
</dbReference>
<dbReference type="InterPro" id="IPR006115">
    <property type="entry name" value="6PGDH_NADP-bd"/>
</dbReference>
<dbReference type="AlphaFoldDB" id="A0A286UQA5"/>
<dbReference type="PANTHER" id="PTHR43580">
    <property type="entry name" value="OXIDOREDUCTASE GLYR1-RELATED"/>
    <property type="match status" value="1"/>
</dbReference>
<evidence type="ECO:0000313" key="4">
    <source>
        <dbReference type="Proteomes" id="UP000217199"/>
    </source>
</evidence>
<feature type="domain" description="6-phosphogluconate dehydrogenase NADP-binding" evidence="2">
    <location>
        <begin position="33"/>
        <end position="204"/>
    </location>
</feature>
<dbReference type="OrthoDB" id="435038at2759"/>
<evidence type="ECO:0000259" key="2">
    <source>
        <dbReference type="Pfam" id="PF03446"/>
    </source>
</evidence>
<evidence type="ECO:0000313" key="3">
    <source>
        <dbReference type="EMBL" id="PAV21776.1"/>
    </source>
</evidence>
<dbReference type="Pfam" id="PF03446">
    <property type="entry name" value="NAD_binding_2"/>
    <property type="match status" value="1"/>
</dbReference>
<evidence type="ECO:0000256" key="1">
    <source>
        <dbReference type="ARBA" id="ARBA00007598"/>
    </source>
</evidence>
<name>A0A286UQA5_9AGAM</name>
<organism evidence="3 4">
    <name type="scientific">Pyrrhoderma noxium</name>
    <dbReference type="NCBI Taxonomy" id="2282107"/>
    <lineage>
        <taxon>Eukaryota</taxon>
        <taxon>Fungi</taxon>
        <taxon>Dikarya</taxon>
        <taxon>Basidiomycota</taxon>
        <taxon>Agaricomycotina</taxon>
        <taxon>Agaricomycetes</taxon>
        <taxon>Hymenochaetales</taxon>
        <taxon>Hymenochaetaceae</taxon>
        <taxon>Pyrrhoderma</taxon>
    </lineage>
</organism>